<sequence length="84" mass="9171">MCLAIPVRIEELVDEETAVAHIGGLRKTINIALVDGLQVGDYVILHVGFALEKLDEQEAQRTLALFTELGQLEQVQQAALEDAS</sequence>
<dbReference type="PANTHER" id="PTHR35177">
    <property type="entry name" value="HYDROGENASE MATURATION FACTOR HYBG"/>
    <property type="match status" value="1"/>
</dbReference>
<dbReference type="Gene3D" id="2.30.30.140">
    <property type="match status" value="1"/>
</dbReference>
<gene>
    <name evidence="2" type="ORF">FHR87_003249</name>
</gene>
<protein>
    <submittedName>
        <fullName evidence="2">Hydrogenase expression/formation protein HypC</fullName>
    </submittedName>
</protein>
<dbReference type="GO" id="GO:1902670">
    <property type="term" value="F:carbon dioxide binding"/>
    <property type="evidence" value="ECO:0007669"/>
    <property type="project" value="TreeGrafter"/>
</dbReference>
<evidence type="ECO:0000313" key="2">
    <source>
        <dbReference type="EMBL" id="MBB3104823.1"/>
    </source>
</evidence>
<dbReference type="Proteomes" id="UP000549250">
    <property type="component" value="Unassembled WGS sequence"/>
</dbReference>
<reference evidence="2 3" key="1">
    <citation type="submission" date="2020-08" db="EMBL/GenBank/DDBJ databases">
        <title>Genomic Encyclopedia of Type Strains, Phase III (KMG-III): the genomes of soil and plant-associated and newly described type strains.</title>
        <authorList>
            <person name="Whitman W."/>
        </authorList>
    </citation>
    <scope>NUCLEOTIDE SEQUENCE [LARGE SCALE GENOMIC DNA]</scope>
    <source>
        <strain evidence="2 3">CECT 4462</strain>
    </source>
</reference>
<dbReference type="SUPFAM" id="SSF159127">
    <property type="entry name" value="HupF/HypC-like"/>
    <property type="match status" value="1"/>
</dbReference>
<dbReference type="EMBL" id="JACHXI010000020">
    <property type="protein sequence ID" value="MBB3104823.1"/>
    <property type="molecule type" value="Genomic_DNA"/>
</dbReference>
<comment type="caution">
    <text evidence="2">The sequence shown here is derived from an EMBL/GenBank/DDBJ whole genome shotgun (WGS) entry which is preliminary data.</text>
</comment>
<dbReference type="NCBIfam" id="TIGR00074">
    <property type="entry name" value="hypC_hupF"/>
    <property type="match status" value="1"/>
</dbReference>
<dbReference type="PRINTS" id="PR00445">
    <property type="entry name" value="HUPFHYPC"/>
</dbReference>
<proteinExistence type="inferred from homology"/>
<evidence type="ECO:0000313" key="3">
    <source>
        <dbReference type="Proteomes" id="UP000549250"/>
    </source>
</evidence>
<dbReference type="InterPro" id="IPR001109">
    <property type="entry name" value="Hydrogenase_HupF/HypC"/>
</dbReference>
<comment type="similarity">
    <text evidence="1">Belongs to the HupF/HypC family.</text>
</comment>
<dbReference type="PROSITE" id="PS01097">
    <property type="entry name" value="HUPF_HYPC"/>
    <property type="match status" value="1"/>
</dbReference>
<dbReference type="AlphaFoldDB" id="A0A839TB30"/>
<dbReference type="RefSeq" id="WP_183167666.1">
    <property type="nucleotide sequence ID" value="NZ_JACHXI010000020.1"/>
</dbReference>
<organism evidence="2 3">
    <name type="scientific">Azomonas macrocytogenes</name>
    <name type="common">Azotobacter macrocytogenes</name>
    <dbReference type="NCBI Taxonomy" id="69962"/>
    <lineage>
        <taxon>Bacteria</taxon>
        <taxon>Pseudomonadati</taxon>
        <taxon>Pseudomonadota</taxon>
        <taxon>Gammaproteobacteria</taxon>
        <taxon>Pseudomonadales</taxon>
        <taxon>Pseudomonadaceae</taxon>
        <taxon>Azomonas</taxon>
    </lineage>
</organism>
<dbReference type="InterPro" id="IPR019812">
    <property type="entry name" value="Hydgase_assmbl_chp_CS"/>
</dbReference>
<accession>A0A839TB30</accession>
<evidence type="ECO:0000256" key="1">
    <source>
        <dbReference type="ARBA" id="ARBA00006018"/>
    </source>
</evidence>
<keyword evidence="3" id="KW-1185">Reference proteome</keyword>
<dbReference type="GO" id="GO:0051604">
    <property type="term" value="P:protein maturation"/>
    <property type="evidence" value="ECO:0007669"/>
    <property type="project" value="TreeGrafter"/>
</dbReference>
<name>A0A839TB30_AZOMA</name>
<dbReference type="PANTHER" id="PTHR35177:SF2">
    <property type="entry name" value="HYDROGENASE MATURATION FACTOR HYBG"/>
    <property type="match status" value="1"/>
</dbReference>
<dbReference type="GO" id="GO:0005506">
    <property type="term" value="F:iron ion binding"/>
    <property type="evidence" value="ECO:0007669"/>
    <property type="project" value="TreeGrafter"/>
</dbReference>
<dbReference type="FunFam" id="2.30.30.140:FF:000022">
    <property type="entry name" value="Hydrogenase assembly chaperone HybG"/>
    <property type="match status" value="1"/>
</dbReference>
<dbReference type="Pfam" id="PF01455">
    <property type="entry name" value="HupF_HypC"/>
    <property type="match status" value="1"/>
</dbReference>